<protein>
    <submittedName>
        <fullName evidence="2">Uncharacterized protein</fullName>
    </submittedName>
</protein>
<comment type="caution">
    <text evidence="2">The sequence shown here is derived from an EMBL/GenBank/DDBJ whole genome shotgun (WGS) entry which is preliminary data.</text>
</comment>
<organism evidence="2 3">
    <name type="scientific">Paragonimus westermani</name>
    <dbReference type="NCBI Taxonomy" id="34504"/>
    <lineage>
        <taxon>Eukaryota</taxon>
        <taxon>Metazoa</taxon>
        <taxon>Spiralia</taxon>
        <taxon>Lophotrochozoa</taxon>
        <taxon>Platyhelminthes</taxon>
        <taxon>Trematoda</taxon>
        <taxon>Digenea</taxon>
        <taxon>Plagiorchiida</taxon>
        <taxon>Troglotremata</taxon>
        <taxon>Troglotrematidae</taxon>
        <taxon>Paragonimus</taxon>
    </lineage>
</organism>
<keyword evidence="3" id="KW-1185">Reference proteome</keyword>
<reference evidence="2 3" key="1">
    <citation type="submission" date="2019-07" db="EMBL/GenBank/DDBJ databases">
        <title>Annotation for the trematode Paragonimus westermani.</title>
        <authorList>
            <person name="Choi Y.-J."/>
        </authorList>
    </citation>
    <scope>NUCLEOTIDE SEQUENCE [LARGE SCALE GENOMIC DNA]</scope>
    <source>
        <strain evidence="2">180907_Pwestermani</strain>
    </source>
</reference>
<sequence>MGNTATISQHSNQTTSLTKLWPVARPRVGDDRQDDKTTSCLPTVKTENVEVVRHIAPIKQSHPGSTQEPAVLVNGAGPPDAQAEDQMKLTTSSHQTIVDNVTDTLFTKILSDVIDLSVDQLKTKQPVPLSVSQCASDTAVTPPVTKAVFYDNEYFVDNDSSTETKGDSEEEAGDEDLEEEVEGEESAGDLLPSPVQLFTADNLRGMVADIPSRTQPLIQAVVSHLWRARSEANDGSRESSIQLACDNPPDLFRSDWVDPDDLDPDLHVLPNLRFVSRSLLFDLVAQFIQRVYAGEDDEYSRAQMVENYRPRVSSAQFRIWNGPTRPQTYEKLLSLVETHIAGELGWHQSMSTLTPQTKTLGTSQLPGRTNFSRLTQWTLSKKSQVDRLLELELRAEECSWLSYGPEELRLKYDLARQIWDEQLHEAVESMLKCLRKPAPDKSASQ</sequence>
<feature type="compositionally biased region" description="Acidic residues" evidence="1">
    <location>
        <begin position="168"/>
        <end position="187"/>
    </location>
</feature>
<dbReference type="OrthoDB" id="306254at2759"/>
<proteinExistence type="predicted"/>
<dbReference type="Proteomes" id="UP000699462">
    <property type="component" value="Unassembled WGS sequence"/>
</dbReference>
<evidence type="ECO:0000313" key="2">
    <source>
        <dbReference type="EMBL" id="KAF8569412.1"/>
    </source>
</evidence>
<accession>A0A8T0DQ98</accession>
<feature type="region of interest" description="Disordered" evidence="1">
    <location>
        <begin position="157"/>
        <end position="190"/>
    </location>
</feature>
<feature type="compositionally biased region" description="Basic and acidic residues" evidence="1">
    <location>
        <begin position="27"/>
        <end position="37"/>
    </location>
</feature>
<dbReference type="AlphaFoldDB" id="A0A8T0DQ98"/>
<dbReference type="EMBL" id="JTDF01001884">
    <property type="protein sequence ID" value="KAF8569412.1"/>
    <property type="molecule type" value="Genomic_DNA"/>
</dbReference>
<evidence type="ECO:0000256" key="1">
    <source>
        <dbReference type="SAM" id="MobiDB-lite"/>
    </source>
</evidence>
<evidence type="ECO:0000313" key="3">
    <source>
        <dbReference type="Proteomes" id="UP000699462"/>
    </source>
</evidence>
<feature type="compositionally biased region" description="Polar residues" evidence="1">
    <location>
        <begin position="1"/>
        <end position="18"/>
    </location>
</feature>
<name>A0A8T0DQ98_9TREM</name>
<gene>
    <name evidence="2" type="ORF">P879_09258</name>
</gene>
<feature type="region of interest" description="Disordered" evidence="1">
    <location>
        <begin position="1"/>
        <end position="39"/>
    </location>
</feature>